<comment type="caution">
    <text evidence="2">The sequence shown here is derived from an EMBL/GenBank/DDBJ whole genome shotgun (WGS) entry which is preliminary data.</text>
</comment>
<dbReference type="Proteomes" id="UP000772434">
    <property type="component" value="Unassembled WGS sequence"/>
</dbReference>
<evidence type="ECO:0000313" key="3">
    <source>
        <dbReference type="Proteomes" id="UP000772434"/>
    </source>
</evidence>
<feature type="signal peptide" evidence="1">
    <location>
        <begin position="1"/>
        <end position="20"/>
    </location>
</feature>
<dbReference type="AlphaFoldDB" id="A0A9P5PJJ8"/>
<feature type="non-terminal residue" evidence="2">
    <location>
        <position position="74"/>
    </location>
</feature>
<dbReference type="EMBL" id="JADNRY010000109">
    <property type="protein sequence ID" value="KAF9065063.1"/>
    <property type="molecule type" value="Genomic_DNA"/>
</dbReference>
<protein>
    <recommendedName>
        <fullName evidence="4">Secreted protein</fullName>
    </recommendedName>
</protein>
<organism evidence="2 3">
    <name type="scientific">Rhodocollybia butyracea</name>
    <dbReference type="NCBI Taxonomy" id="206335"/>
    <lineage>
        <taxon>Eukaryota</taxon>
        <taxon>Fungi</taxon>
        <taxon>Dikarya</taxon>
        <taxon>Basidiomycota</taxon>
        <taxon>Agaricomycotina</taxon>
        <taxon>Agaricomycetes</taxon>
        <taxon>Agaricomycetidae</taxon>
        <taxon>Agaricales</taxon>
        <taxon>Marasmiineae</taxon>
        <taxon>Omphalotaceae</taxon>
        <taxon>Rhodocollybia</taxon>
    </lineage>
</organism>
<name>A0A9P5PJJ8_9AGAR</name>
<reference evidence="2" key="1">
    <citation type="submission" date="2020-11" db="EMBL/GenBank/DDBJ databases">
        <authorList>
            <consortium name="DOE Joint Genome Institute"/>
            <person name="Ahrendt S."/>
            <person name="Riley R."/>
            <person name="Andreopoulos W."/>
            <person name="Labutti K."/>
            <person name="Pangilinan J."/>
            <person name="Ruiz-Duenas F.J."/>
            <person name="Barrasa J.M."/>
            <person name="Sanchez-Garcia M."/>
            <person name="Camarero S."/>
            <person name="Miyauchi S."/>
            <person name="Serrano A."/>
            <person name="Linde D."/>
            <person name="Babiker R."/>
            <person name="Drula E."/>
            <person name="Ayuso-Fernandez I."/>
            <person name="Pacheco R."/>
            <person name="Padilla G."/>
            <person name="Ferreira P."/>
            <person name="Barriuso J."/>
            <person name="Kellner H."/>
            <person name="Castanera R."/>
            <person name="Alfaro M."/>
            <person name="Ramirez L."/>
            <person name="Pisabarro A.G."/>
            <person name="Kuo A."/>
            <person name="Tritt A."/>
            <person name="Lipzen A."/>
            <person name="He G."/>
            <person name="Yan M."/>
            <person name="Ng V."/>
            <person name="Cullen D."/>
            <person name="Martin F."/>
            <person name="Rosso M.-N."/>
            <person name="Henrissat B."/>
            <person name="Hibbett D."/>
            <person name="Martinez A.T."/>
            <person name="Grigoriev I.V."/>
        </authorList>
    </citation>
    <scope>NUCLEOTIDE SEQUENCE</scope>
    <source>
        <strain evidence="2">AH 40177</strain>
    </source>
</reference>
<gene>
    <name evidence="2" type="ORF">BDP27DRAFT_1332434</name>
</gene>
<evidence type="ECO:0008006" key="4">
    <source>
        <dbReference type="Google" id="ProtNLM"/>
    </source>
</evidence>
<evidence type="ECO:0000313" key="2">
    <source>
        <dbReference type="EMBL" id="KAF9065063.1"/>
    </source>
</evidence>
<accession>A0A9P5PJJ8</accession>
<proteinExistence type="predicted"/>
<keyword evidence="1" id="KW-0732">Signal</keyword>
<evidence type="ECO:0000256" key="1">
    <source>
        <dbReference type="SAM" id="SignalP"/>
    </source>
</evidence>
<feature type="chain" id="PRO_5040247672" description="Secreted protein" evidence="1">
    <location>
        <begin position="21"/>
        <end position="74"/>
    </location>
</feature>
<keyword evidence="3" id="KW-1185">Reference proteome</keyword>
<sequence length="74" mass="8434">MMHFLCASTVFLFYFKFLGGKQLCYGVSVYKLCVSFKPATLEPYRPIHQTDCIRGSSEKLLARGVPEYCDMIAI</sequence>